<evidence type="ECO:0000313" key="1">
    <source>
        <dbReference type="Proteomes" id="UP000515146"/>
    </source>
</evidence>
<accession>A0A6P6XMM2</accession>
<dbReference type="PANTHER" id="PTHR34415:SF1">
    <property type="entry name" value="INTEGRASE CATALYTIC DOMAIN-CONTAINING PROTEIN"/>
    <property type="match status" value="1"/>
</dbReference>
<dbReference type="Proteomes" id="UP000515146">
    <property type="component" value="Unplaced"/>
</dbReference>
<sequence length="798" mass="93388">MDDDNVKNLVKQFQAEQLPSEIINVLSIFFDSSVRCDANPELSNTTNKIELESEKPAIKHEIKLQSIVDQTSTIPENFDSCTEFYDEYFRNNNGCCCSKQCYRKFSKSIAFKSHLDALALDKYCPDHVNHQHLLLLGAMNSLVQNNHHRKRKHKTNVDDTDDISSDSRTHTNFQFRGQEVCRSFFLYVFGCGNKRFKNIIKHFISNGIDSPRHESIYNNSQNKISMNRRQREALIFIQNYGQQNSLQIAGCFSSESNYKDLYLLPNNSNQSRRHIYEQYSMTCLDLKVEPLSFALWQELWNLYYPNIQTFNDRCDPCFQCRQYQQRLIRTDLLESSKLESLQKYLSHLNHIQPELNHFQSTLIKCQTVYDEYIRMQNDFSQNLKESFRSTLKLMHYTFGWFTTISLPFDSQNPRIYFKNGYKVALFGIVVEPLRKFILYIVPEFICHQTDNLINISLSLLHHFFSTYRFGEHESIVHLANGQLNHLKNSSLLSYLMWRTLIGKHDKFQISSLPIGHSHCWNDLFMGVLKKKFRSCRIDSLTKLKMLADRCCLSEQNNIDEHHIQTYLVGNDCGQILLDLYDWKSKLSMIQKIDPNILNNNNHFEIGIDFPGFVLCRKTIHSNETTVSYRLVTNECLSLITDDLPSRLELQSLSSERLSYIFDAIRPFVSNKDSIILKMYPDDRTSTEDLNTKFADDSQPPQVDQQSSKKIRCSYCKQFGHREMVFGRIRCPIKRNDSNLFNREQPHQDDATVMRINDSAMIESSSNNETLTDDQTQQLLAILEMNEQNLQINDEDDND</sequence>
<evidence type="ECO:0000313" key="2">
    <source>
        <dbReference type="RefSeq" id="XP_027194735.1"/>
    </source>
</evidence>
<proteinExistence type="predicted"/>
<gene>
    <name evidence="2" type="primary">LOC113789404</name>
</gene>
<keyword evidence="1" id="KW-1185">Reference proteome</keyword>
<dbReference type="OrthoDB" id="6503837at2759"/>
<organism evidence="1 2">
    <name type="scientific">Dermatophagoides pteronyssinus</name>
    <name type="common">European house dust mite</name>
    <dbReference type="NCBI Taxonomy" id="6956"/>
    <lineage>
        <taxon>Eukaryota</taxon>
        <taxon>Metazoa</taxon>
        <taxon>Ecdysozoa</taxon>
        <taxon>Arthropoda</taxon>
        <taxon>Chelicerata</taxon>
        <taxon>Arachnida</taxon>
        <taxon>Acari</taxon>
        <taxon>Acariformes</taxon>
        <taxon>Sarcoptiformes</taxon>
        <taxon>Astigmata</taxon>
        <taxon>Psoroptidia</taxon>
        <taxon>Analgoidea</taxon>
        <taxon>Pyroglyphidae</taxon>
        <taxon>Dermatophagoidinae</taxon>
        <taxon>Dermatophagoides</taxon>
    </lineage>
</organism>
<protein>
    <submittedName>
        <fullName evidence="2">Uncharacterized protein LOC113789404</fullName>
    </submittedName>
</protein>
<dbReference type="RefSeq" id="XP_027194735.1">
    <property type="nucleotide sequence ID" value="XM_027338934.1"/>
</dbReference>
<dbReference type="KEGG" id="dpte:113789404"/>
<reference evidence="2" key="1">
    <citation type="submission" date="2025-08" db="UniProtKB">
        <authorList>
            <consortium name="RefSeq"/>
        </authorList>
    </citation>
    <scope>IDENTIFICATION</scope>
    <source>
        <strain evidence="2">Airmid</strain>
    </source>
</reference>
<dbReference type="InParanoid" id="A0A6P6XMM2"/>
<name>A0A6P6XMM2_DERPT</name>
<dbReference type="AlphaFoldDB" id="A0A6P6XMM2"/>
<dbReference type="PANTHER" id="PTHR34415">
    <property type="entry name" value="INTEGRASE CATALYTIC DOMAIN-CONTAINING PROTEIN"/>
    <property type="match status" value="1"/>
</dbReference>
<dbReference type="OMA" id="HEEMHKY"/>